<evidence type="ECO:0000256" key="3">
    <source>
        <dbReference type="ARBA" id="ARBA00023015"/>
    </source>
</evidence>
<evidence type="ECO:0000256" key="6">
    <source>
        <dbReference type="ARBA" id="ARBA00023242"/>
    </source>
</evidence>
<protein>
    <recommendedName>
        <fullName evidence="9">Zn(2)-C6 fungal-type domain-containing protein</fullName>
    </recommendedName>
</protein>
<keyword evidence="3" id="KW-0805">Transcription regulation</keyword>
<dbReference type="EMBL" id="QJNU01000069">
    <property type="protein sequence ID" value="RYP08218.1"/>
    <property type="molecule type" value="Genomic_DNA"/>
</dbReference>
<gene>
    <name evidence="7" type="ORF">DL764_002033</name>
</gene>
<dbReference type="GO" id="GO:0003677">
    <property type="term" value="F:DNA binding"/>
    <property type="evidence" value="ECO:0007669"/>
    <property type="project" value="UniProtKB-KW"/>
</dbReference>
<accession>A0A4Q4TNE5</accession>
<proteinExistence type="predicted"/>
<sequence length="528" mass="59596">MARKGSSKVKTGCITCKVKCDEGKPHCNRCTSTRRRCDGYAAPKSDSWLLCRRPRHLSRGAAGAAESRALQYFCEIAGPFLPGPSDPYFWTQLVMQFSSFEPVVRYSVIAISSLYEECQTEAPSGTSIGDNTLALRYYNAAIAELKVMQNPSLVLLVCILFICIESLQSNREVAIRHCNHGIAIMESDVTAAAWAKEHLKPVFRRLSVFPYMFGSGNEEFPSPVALDDPIPVSFSTFSEARAMMDDIFSRAVRLVRYGSPYRLGHLRYADVPIGLLEEQEKLNYRLDLWQTLFTDLDTRLTPQNMPATQRSDLGEEYIKLALRLHLSISCEISRISSNMAFSVDETSYDAYLCGFRRVIEQFTRFGAITLDKARTAKGCPKFIFETGFTPMLFCVATKCRDLSIRLTALSLMKLLGVHRENLWEADTAYAVARRVIEIEHVVILNELGQPLGPPLYPGLPPDRMRVRKAWTEFEESIYADKFGQEMSGKVVTFYMRTPEDTIYHRTEFLATGGSDKAPENSSPLNRTR</sequence>
<dbReference type="InterPro" id="IPR052360">
    <property type="entry name" value="Transcr_Regulatory_Proteins"/>
</dbReference>
<dbReference type="PANTHER" id="PTHR36206:SF16">
    <property type="entry name" value="TRANSCRIPTION FACTOR DOMAIN-CONTAINING PROTEIN-RELATED"/>
    <property type="match status" value="1"/>
</dbReference>
<keyword evidence="2" id="KW-0862">Zinc</keyword>
<dbReference type="InterPro" id="IPR036864">
    <property type="entry name" value="Zn2-C6_fun-type_DNA-bd_sf"/>
</dbReference>
<reference evidence="7 8" key="1">
    <citation type="submission" date="2018-06" db="EMBL/GenBank/DDBJ databases">
        <title>Complete Genomes of Monosporascus.</title>
        <authorList>
            <person name="Robinson A.J."/>
            <person name="Natvig D.O."/>
        </authorList>
    </citation>
    <scope>NUCLEOTIDE SEQUENCE [LARGE SCALE GENOMIC DNA]</scope>
    <source>
        <strain evidence="7 8">CBS 110550</strain>
    </source>
</reference>
<keyword evidence="4" id="KW-0238">DNA-binding</keyword>
<dbReference type="PANTHER" id="PTHR36206">
    <property type="entry name" value="ASPERCRYPTIN BIOSYNTHESIS CLUSTER-SPECIFIC TRANSCRIPTION REGULATOR ATNN-RELATED"/>
    <property type="match status" value="1"/>
</dbReference>
<organism evidence="7 8">
    <name type="scientific">Monosporascus ibericus</name>
    <dbReference type="NCBI Taxonomy" id="155417"/>
    <lineage>
        <taxon>Eukaryota</taxon>
        <taxon>Fungi</taxon>
        <taxon>Dikarya</taxon>
        <taxon>Ascomycota</taxon>
        <taxon>Pezizomycotina</taxon>
        <taxon>Sordariomycetes</taxon>
        <taxon>Xylariomycetidae</taxon>
        <taxon>Xylariales</taxon>
        <taxon>Xylariales incertae sedis</taxon>
        <taxon>Monosporascus</taxon>
    </lineage>
</organism>
<name>A0A4Q4TNE5_9PEZI</name>
<evidence type="ECO:0000313" key="7">
    <source>
        <dbReference type="EMBL" id="RYP08218.1"/>
    </source>
</evidence>
<keyword evidence="8" id="KW-1185">Reference proteome</keyword>
<keyword evidence="6" id="KW-0539">Nucleus</keyword>
<dbReference type="STRING" id="155417.A0A4Q4TNE5"/>
<dbReference type="AlphaFoldDB" id="A0A4Q4TNE5"/>
<evidence type="ECO:0000256" key="1">
    <source>
        <dbReference type="ARBA" id="ARBA00022723"/>
    </source>
</evidence>
<comment type="caution">
    <text evidence="7">The sequence shown here is derived from an EMBL/GenBank/DDBJ whole genome shotgun (WGS) entry which is preliminary data.</text>
</comment>
<evidence type="ECO:0000256" key="2">
    <source>
        <dbReference type="ARBA" id="ARBA00022833"/>
    </source>
</evidence>
<keyword evidence="1" id="KW-0479">Metal-binding</keyword>
<evidence type="ECO:0000256" key="5">
    <source>
        <dbReference type="ARBA" id="ARBA00023163"/>
    </source>
</evidence>
<dbReference type="CDD" id="cd00067">
    <property type="entry name" value="GAL4"/>
    <property type="match status" value="1"/>
</dbReference>
<evidence type="ECO:0008006" key="9">
    <source>
        <dbReference type="Google" id="ProtNLM"/>
    </source>
</evidence>
<dbReference type="SUPFAM" id="SSF57701">
    <property type="entry name" value="Zn2/Cys6 DNA-binding domain"/>
    <property type="match status" value="1"/>
</dbReference>
<keyword evidence="5" id="KW-0804">Transcription</keyword>
<evidence type="ECO:0000313" key="8">
    <source>
        <dbReference type="Proteomes" id="UP000293360"/>
    </source>
</evidence>
<evidence type="ECO:0000256" key="4">
    <source>
        <dbReference type="ARBA" id="ARBA00023125"/>
    </source>
</evidence>
<dbReference type="OrthoDB" id="2593732at2759"/>
<dbReference type="GO" id="GO:0000981">
    <property type="term" value="F:DNA-binding transcription factor activity, RNA polymerase II-specific"/>
    <property type="evidence" value="ECO:0007669"/>
    <property type="project" value="InterPro"/>
</dbReference>
<dbReference type="GO" id="GO:0008270">
    <property type="term" value="F:zinc ion binding"/>
    <property type="evidence" value="ECO:0007669"/>
    <property type="project" value="InterPro"/>
</dbReference>
<dbReference type="InterPro" id="IPR001138">
    <property type="entry name" value="Zn2Cys6_DnaBD"/>
</dbReference>
<dbReference type="Proteomes" id="UP000293360">
    <property type="component" value="Unassembled WGS sequence"/>
</dbReference>